<dbReference type="EMBL" id="JACBZH010000001">
    <property type="protein sequence ID" value="NYH92363.1"/>
    <property type="molecule type" value="Genomic_DNA"/>
</dbReference>
<dbReference type="Gene3D" id="3.40.50.1360">
    <property type="match status" value="1"/>
</dbReference>
<dbReference type="Pfam" id="PF04198">
    <property type="entry name" value="Sugar-bind"/>
    <property type="match status" value="1"/>
</dbReference>
<dbReference type="InterPro" id="IPR036388">
    <property type="entry name" value="WH-like_DNA-bd_sf"/>
</dbReference>
<keyword evidence="4" id="KW-0804">Transcription</keyword>
<dbReference type="SUPFAM" id="SSF100950">
    <property type="entry name" value="NagB/RpiA/CoA transferase-like"/>
    <property type="match status" value="1"/>
</dbReference>
<comment type="caution">
    <text evidence="6">The sequence shown here is derived from an EMBL/GenBank/DDBJ whole genome shotgun (WGS) entry which is preliminary data.</text>
</comment>
<comment type="similarity">
    <text evidence="1">Belongs to the SorC transcriptional regulatory family.</text>
</comment>
<reference evidence="6 7" key="1">
    <citation type="submission" date="2020-07" db="EMBL/GenBank/DDBJ databases">
        <title>Sequencing the genomes of 1000 actinobacteria strains.</title>
        <authorList>
            <person name="Klenk H.-P."/>
        </authorList>
    </citation>
    <scope>NUCLEOTIDE SEQUENCE [LARGE SCALE GENOMIC DNA]</scope>
    <source>
        <strain evidence="6 7">DSM 18448</strain>
    </source>
</reference>
<dbReference type="Gene3D" id="1.10.10.10">
    <property type="entry name" value="Winged helix-like DNA-binding domain superfamily/Winged helix DNA-binding domain"/>
    <property type="match status" value="1"/>
</dbReference>
<proteinExistence type="inferred from homology"/>
<sequence>MTDGPSGQAPEAGSPSEDRAALVREDGEGLRLALARGYYLEDLSKVALADAFGLSRFRVARLLQEARRQGLVRIEVGAAGRVDREISAALQELLGVRRAVVVGTAGADPHSALEHVGAAMADQLVAEVAENDVLGITWSAAITVMAERLHRLSPLPRCQVLQLGGAVYPPAGMPGSVEVARQVAAAAGVTAEAIYSPLVVPDSQTADGLRRQPEIAAVLDAARGLDVAVLSVGSWQPSRSAVYDLLSPAEAEALAEAGVCGEVSGRLFDADGRFLHTPLDERVVGIDARTLAGVPRLLVSSHGAHRADATRAAVRAGLVHTLVCDADLAVALLADA</sequence>
<dbReference type="RefSeq" id="WP_179789801.1">
    <property type="nucleotide sequence ID" value="NZ_BAAARR010000005.1"/>
</dbReference>
<keyword evidence="7" id="KW-1185">Reference proteome</keyword>
<evidence type="ECO:0000256" key="1">
    <source>
        <dbReference type="ARBA" id="ARBA00010466"/>
    </source>
</evidence>
<organism evidence="6 7">
    <name type="scientific">Actinopolymorpha rutila</name>
    <dbReference type="NCBI Taxonomy" id="446787"/>
    <lineage>
        <taxon>Bacteria</taxon>
        <taxon>Bacillati</taxon>
        <taxon>Actinomycetota</taxon>
        <taxon>Actinomycetes</taxon>
        <taxon>Propionibacteriales</taxon>
        <taxon>Actinopolymorphaceae</taxon>
        <taxon>Actinopolymorpha</taxon>
    </lineage>
</organism>
<keyword evidence="2" id="KW-0805">Transcription regulation</keyword>
<dbReference type="InterPro" id="IPR007324">
    <property type="entry name" value="Sugar-bd_dom_put"/>
</dbReference>
<name>A0A852ZJD9_9ACTN</name>
<dbReference type="PANTHER" id="PTHR34294">
    <property type="entry name" value="TRANSCRIPTIONAL REGULATOR-RELATED"/>
    <property type="match status" value="1"/>
</dbReference>
<feature type="domain" description="Sugar-binding" evidence="5">
    <location>
        <begin position="84"/>
        <end position="334"/>
    </location>
</feature>
<dbReference type="GO" id="GO:0003677">
    <property type="term" value="F:DNA binding"/>
    <property type="evidence" value="ECO:0007669"/>
    <property type="project" value="UniProtKB-KW"/>
</dbReference>
<evidence type="ECO:0000313" key="7">
    <source>
        <dbReference type="Proteomes" id="UP000579605"/>
    </source>
</evidence>
<dbReference type="InterPro" id="IPR051054">
    <property type="entry name" value="SorC_transcr_regulators"/>
</dbReference>
<evidence type="ECO:0000313" key="6">
    <source>
        <dbReference type="EMBL" id="NYH92363.1"/>
    </source>
</evidence>
<gene>
    <name evidence="6" type="ORF">F4554_005001</name>
</gene>
<dbReference type="AlphaFoldDB" id="A0A852ZJD9"/>
<dbReference type="PANTHER" id="PTHR34294:SF1">
    <property type="entry name" value="TRANSCRIPTIONAL REGULATOR LSRR"/>
    <property type="match status" value="1"/>
</dbReference>
<accession>A0A852ZJD9</accession>
<dbReference type="InterPro" id="IPR037171">
    <property type="entry name" value="NagB/RpiA_transferase-like"/>
</dbReference>
<evidence type="ECO:0000256" key="3">
    <source>
        <dbReference type="ARBA" id="ARBA00023125"/>
    </source>
</evidence>
<dbReference type="Proteomes" id="UP000579605">
    <property type="component" value="Unassembled WGS sequence"/>
</dbReference>
<evidence type="ECO:0000256" key="4">
    <source>
        <dbReference type="ARBA" id="ARBA00023163"/>
    </source>
</evidence>
<evidence type="ECO:0000256" key="2">
    <source>
        <dbReference type="ARBA" id="ARBA00023015"/>
    </source>
</evidence>
<dbReference type="GO" id="GO:0030246">
    <property type="term" value="F:carbohydrate binding"/>
    <property type="evidence" value="ECO:0007669"/>
    <property type="project" value="InterPro"/>
</dbReference>
<evidence type="ECO:0000259" key="5">
    <source>
        <dbReference type="Pfam" id="PF04198"/>
    </source>
</evidence>
<keyword evidence="3 6" id="KW-0238">DNA-binding</keyword>
<protein>
    <submittedName>
        <fullName evidence="6">DNA-binding transcriptional regulator LsrR (DeoR family)</fullName>
    </submittedName>
</protein>